<evidence type="ECO:0000259" key="2">
    <source>
        <dbReference type="PROSITE" id="PS50033"/>
    </source>
</evidence>
<dbReference type="InterPro" id="IPR029071">
    <property type="entry name" value="Ubiquitin-like_domsf"/>
</dbReference>
<organism evidence="3 4">
    <name type="scientific">Kwoniella dejecticola CBS 10117</name>
    <dbReference type="NCBI Taxonomy" id="1296121"/>
    <lineage>
        <taxon>Eukaryota</taxon>
        <taxon>Fungi</taxon>
        <taxon>Dikarya</taxon>
        <taxon>Basidiomycota</taxon>
        <taxon>Agaricomycotina</taxon>
        <taxon>Tremellomycetes</taxon>
        <taxon>Tremellales</taxon>
        <taxon>Cryptococcaceae</taxon>
        <taxon>Kwoniella</taxon>
    </lineage>
</organism>
<dbReference type="RefSeq" id="XP_018261360.2">
    <property type="nucleotide sequence ID" value="XM_018409088.2"/>
</dbReference>
<name>A0AAJ8KSY0_9TREE</name>
<reference evidence="3" key="1">
    <citation type="submission" date="2013-07" db="EMBL/GenBank/DDBJ databases">
        <authorList>
            <consortium name="The Broad Institute Genome Sequencing Platform"/>
            <person name="Cuomo C."/>
            <person name="Litvintseva A."/>
            <person name="Chen Y."/>
            <person name="Heitman J."/>
            <person name="Sun S."/>
            <person name="Springer D."/>
            <person name="Dromer F."/>
            <person name="Young S.K."/>
            <person name="Zeng Q."/>
            <person name="Gargeya S."/>
            <person name="Fitzgerald M."/>
            <person name="Abouelleil A."/>
            <person name="Alvarado L."/>
            <person name="Berlin A.M."/>
            <person name="Chapman S.B."/>
            <person name="Dewar J."/>
            <person name="Goldberg J."/>
            <person name="Griggs A."/>
            <person name="Gujja S."/>
            <person name="Hansen M."/>
            <person name="Howarth C."/>
            <person name="Imamovic A."/>
            <person name="Larimer J."/>
            <person name="McCowan C."/>
            <person name="Murphy C."/>
            <person name="Pearson M."/>
            <person name="Priest M."/>
            <person name="Roberts A."/>
            <person name="Saif S."/>
            <person name="Shea T."/>
            <person name="Sykes S."/>
            <person name="Wortman J."/>
            <person name="Nusbaum C."/>
            <person name="Birren B."/>
        </authorList>
    </citation>
    <scope>NUCLEOTIDE SEQUENCE</scope>
    <source>
        <strain evidence="3">CBS 10117</strain>
    </source>
</reference>
<accession>A0AAJ8KSY0</accession>
<dbReference type="GO" id="GO:0005634">
    <property type="term" value="C:nucleus"/>
    <property type="evidence" value="ECO:0007669"/>
    <property type="project" value="TreeGrafter"/>
</dbReference>
<feature type="region of interest" description="Disordered" evidence="1">
    <location>
        <begin position="258"/>
        <end position="309"/>
    </location>
</feature>
<dbReference type="PANTHER" id="PTHR46467">
    <property type="entry name" value="TETHER CONTAINING UBX DOMAIN FOR GLUT4"/>
    <property type="match status" value="1"/>
</dbReference>
<protein>
    <recommendedName>
        <fullName evidence="2">UBX domain-containing protein</fullName>
    </recommendedName>
</protein>
<dbReference type="EMBL" id="CP144536">
    <property type="protein sequence ID" value="WWC63176.1"/>
    <property type="molecule type" value="Genomic_DNA"/>
</dbReference>
<dbReference type="Pfam" id="PF00789">
    <property type="entry name" value="UBX"/>
    <property type="match status" value="1"/>
</dbReference>
<feature type="compositionally biased region" description="Polar residues" evidence="1">
    <location>
        <begin position="21"/>
        <end position="35"/>
    </location>
</feature>
<gene>
    <name evidence="3" type="ORF">I303_105776</name>
</gene>
<dbReference type="GO" id="GO:0005737">
    <property type="term" value="C:cytoplasm"/>
    <property type="evidence" value="ECO:0007669"/>
    <property type="project" value="TreeGrafter"/>
</dbReference>
<proteinExistence type="predicted"/>
<evidence type="ECO:0000256" key="1">
    <source>
        <dbReference type="SAM" id="MobiDB-lite"/>
    </source>
</evidence>
<sequence length="309" mass="33879">MDPSASEPKDTLKDRERPIENSPSTVAGQASTSTPHLAELGSTFTVSDGMKVYNPVSESSTPKTELDDTFFEPTLFDVQSHHSSVLSRNKRLNEAPLLTAKHRDAEKAEKERLKKGKWPNTTIRIKFSDGTIIQNTFPSDSPIQPVYGFIRLALRDEVLSRPFILYQPPRTKYPEHPIPPSTSTKPKPAYAKTPIIPPANYGHVRGSAVQGLQGGTGGQETLYELGLVPQSVLLVRWEDDEEMNASSYPAPIHEHLKAQSQPLPPSIPKEPAPTPTTNTTPGQAKPGGASATGEKKIPKWLQKGLLKKK</sequence>
<feature type="domain" description="UBX" evidence="2">
    <location>
        <begin position="116"/>
        <end position="235"/>
    </location>
</feature>
<dbReference type="KEGG" id="kdj:28969497"/>
<evidence type="ECO:0000313" key="3">
    <source>
        <dbReference type="EMBL" id="WWC63176.1"/>
    </source>
</evidence>
<dbReference type="PANTHER" id="PTHR46467:SF1">
    <property type="entry name" value="TETHER CONTAINING UBX DOMAIN FOR GLUT4"/>
    <property type="match status" value="1"/>
</dbReference>
<evidence type="ECO:0000313" key="4">
    <source>
        <dbReference type="Proteomes" id="UP000078595"/>
    </source>
</evidence>
<dbReference type="GeneID" id="28969497"/>
<feature type="compositionally biased region" description="Pro residues" evidence="1">
    <location>
        <begin position="262"/>
        <end position="274"/>
    </location>
</feature>
<feature type="region of interest" description="Disordered" evidence="1">
    <location>
        <begin position="1"/>
        <end position="36"/>
    </location>
</feature>
<dbReference type="InterPro" id="IPR001012">
    <property type="entry name" value="UBX_dom"/>
</dbReference>
<reference evidence="3" key="2">
    <citation type="submission" date="2024-02" db="EMBL/GenBank/DDBJ databases">
        <title>Comparative genomics of Cryptococcus and Kwoniella reveals pathogenesis evolution and contrasting modes of karyotype evolution via chromosome fusion or intercentromeric recombination.</title>
        <authorList>
            <person name="Coelho M.A."/>
            <person name="David-Palma M."/>
            <person name="Shea T."/>
            <person name="Bowers K."/>
            <person name="McGinley-Smith S."/>
            <person name="Mohammad A.W."/>
            <person name="Gnirke A."/>
            <person name="Yurkov A.M."/>
            <person name="Nowrousian M."/>
            <person name="Sun S."/>
            <person name="Cuomo C.A."/>
            <person name="Heitman J."/>
        </authorList>
    </citation>
    <scope>NUCLEOTIDE SEQUENCE</scope>
    <source>
        <strain evidence="3">CBS 10117</strain>
    </source>
</reference>
<dbReference type="AlphaFoldDB" id="A0AAJ8KSY0"/>
<dbReference type="GO" id="GO:0006886">
    <property type="term" value="P:intracellular protein transport"/>
    <property type="evidence" value="ECO:0007669"/>
    <property type="project" value="TreeGrafter"/>
</dbReference>
<dbReference type="SUPFAM" id="SSF54236">
    <property type="entry name" value="Ubiquitin-like"/>
    <property type="match status" value="1"/>
</dbReference>
<dbReference type="Proteomes" id="UP000078595">
    <property type="component" value="Chromosome 7"/>
</dbReference>
<feature type="compositionally biased region" description="Basic and acidic residues" evidence="1">
    <location>
        <begin position="7"/>
        <end position="19"/>
    </location>
</feature>
<dbReference type="Gene3D" id="3.10.20.90">
    <property type="entry name" value="Phosphatidylinositol 3-kinase Catalytic Subunit, Chain A, domain 1"/>
    <property type="match status" value="1"/>
</dbReference>
<keyword evidence="4" id="KW-1185">Reference proteome</keyword>
<dbReference type="GO" id="GO:0012506">
    <property type="term" value="C:vesicle membrane"/>
    <property type="evidence" value="ECO:0007669"/>
    <property type="project" value="TreeGrafter"/>
</dbReference>
<dbReference type="PROSITE" id="PS50033">
    <property type="entry name" value="UBX"/>
    <property type="match status" value="1"/>
</dbReference>